<evidence type="ECO:0000256" key="1">
    <source>
        <dbReference type="SAM" id="MobiDB-lite"/>
    </source>
</evidence>
<accession>A0A411CQ45</accession>
<dbReference type="GeneID" id="64470965"/>
<evidence type="ECO:0000313" key="2">
    <source>
        <dbReference type="EMBL" id="QAY15972.1"/>
    </source>
</evidence>
<evidence type="ECO:0008006" key="4">
    <source>
        <dbReference type="Google" id="ProtNLM"/>
    </source>
</evidence>
<gene>
    <name evidence="2" type="primary">68</name>
    <name evidence="2" type="ORF">SEA_JANUS_68</name>
</gene>
<dbReference type="RefSeq" id="YP_010055042.1">
    <property type="nucleotide sequence ID" value="NC_054660.1"/>
</dbReference>
<dbReference type="Proteomes" id="UP000289966">
    <property type="component" value="Segment"/>
</dbReference>
<feature type="compositionally biased region" description="Basic and acidic residues" evidence="1">
    <location>
        <begin position="79"/>
        <end position="93"/>
    </location>
</feature>
<keyword evidence="3" id="KW-1185">Reference proteome</keyword>
<sequence length="93" mass="10368">MSELPRQLSARVDDRLAADLKVLAPTGLSYSDIVKRAVHNFAEMYQVAVTNGVARPQEIPIPIAYKYALPPLPQPPRTGELHLPRIPLRSKEN</sequence>
<proteinExistence type="predicted"/>
<dbReference type="EMBL" id="MK392366">
    <property type="protein sequence ID" value="QAY15972.1"/>
    <property type="molecule type" value="Genomic_DNA"/>
</dbReference>
<evidence type="ECO:0000313" key="3">
    <source>
        <dbReference type="Proteomes" id="UP000289966"/>
    </source>
</evidence>
<dbReference type="KEGG" id="vg:64470965"/>
<organism evidence="2 3">
    <name type="scientific">Streptomyces phage Janus</name>
    <dbReference type="NCBI Taxonomy" id="2510525"/>
    <lineage>
        <taxon>Viruses</taxon>
        <taxon>Duplodnaviria</taxon>
        <taxon>Heunggongvirae</taxon>
        <taxon>Uroviricota</taxon>
        <taxon>Caudoviricetes</taxon>
        <taxon>Arquatrovirinae</taxon>
        <taxon>Janusvirus</taxon>
        <taxon>Janusvirus janus</taxon>
    </lineage>
</organism>
<name>A0A411CQ45_9CAUD</name>
<reference evidence="2 3" key="1">
    <citation type="submission" date="2019-01" db="EMBL/GenBank/DDBJ databases">
        <authorList>
            <person name="Molina J."/>
            <person name="Li Y."/>
            <person name="Tei-Muno D.A."/>
            <person name="Klug H.M."/>
            <person name="Nayek S."/>
            <person name="Layton S.R."/>
            <person name="Kim T."/>
            <person name="Hughes L.E."/>
            <person name="Garlena R.A."/>
            <person name="Russell D.A."/>
            <person name="Pope W.H."/>
            <person name="Jacobs-Sera D."/>
            <person name="Hatfull G.F."/>
        </authorList>
    </citation>
    <scope>NUCLEOTIDE SEQUENCE [LARGE SCALE GENOMIC DNA]</scope>
</reference>
<protein>
    <recommendedName>
        <fullName evidence="4">Ribbon-helix-helix DNA binding domain protein</fullName>
    </recommendedName>
</protein>
<feature type="region of interest" description="Disordered" evidence="1">
    <location>
        <begin position="74"/>
        <end position="93"/>
    </location>
</feature>